<dbReference type="GO" id="GO:0009408">
    <property type="term" value="P:response to heat"/>
    <property type="evidence" value="ECO:0007669"/>
    <property type="project" value="InterPro"/>
</dbReference>
<evidence type="ECO:0000259" key="2">
    <source>
        <dbReference type="Pfam" id="PF00011"/>
    </source>
</evidence>
<dbReference type="EMBL" id="JBDFQZ010000012">
    <property type="protein sequence ID" value="KAK9672371.1"/>
    <property type="molecule type" value="Genomic_DNA"/>
</dbReference>
<dbReference type="CDD" id="cd06464">
    <property type="entry name" value="ACD_sHsps-like"/>
    <property type="match status" value="1"/>
</dbReference>
<sequence>MASMASTLTLIKASPQVSRRADLGPSAIGLGPWAFGLTTSLAKPKNGSKRVALVVKAQKYESDGLREFKKIDLTSTNVLGEDLLETSRFELTPWDYKEEANKIKMWFNMPGVAAQDIRVYVKDNKLFVQGKHLQLPLNIRKEDIKAKLGNGVLYVSIPKTKPEFEPHPILVEPVSW</sequence>
<dbReference type="PANTHER" id="PTHR46733">
    <property type="entry name" value="26.5 KDA HEAT SHOCK PROTEIN, MITOCHONDRIAL"/>
    <property type="match status" value="1"/>
</dbReference>
<evidence type="ECO:0000313" key="4">
    <source>
        <dbReference type="Proteomes" id="UP001443914"/>
    </source>
</evidence>
<proteinExistence type="predicted"/>
<accession>A0AAW1H8J3</accession>
<organism evidence="3 4">
    <name type="scientific">Saponaria officinalis</name>
    <name type="common">Common soapwort</name>
    <name type="synonym">Lychnis saponaria</name>
    <dbReference type="NCBI Taxonomy" id="3572"/>
    <lineage>
        <taxon>Eukaryota</taxon>
        <taxon>Viridiplantae</taxon>
        <taxon>Streptophyta</taxon>
        <taxon>Embryophyta</taxon>
        <taxon>Tracheophyta</taxon>
        <taxon>Spermatophyta</taxon>
        <taxon>Magnoliopsida</taxon>
        <taxon>eudicotyledons</taxon>
        <taxon>Gunneridae</taxon>
        <taxon>Pentapetalae</taxon>
        <taxon>Caryophyllales</taxon>
        <taxon>Caryophyllaceae</taxon>
        <taxon>Caryophylleae</taxon>
        <taxon>Saponaria</taxon>
    </lineage>
</organism>
<dbReference type="InterPro" id="IPR002068">
    <property type="entry name" value="A-crystallin/Hsp20_dom"/>
</dbReference>
<evidence type="ECO:0000313" key="3">
    <source>
        <dbReference type="EMBL" id="KAK9672371.1"/>
    </source>
</evidence>
<comment type="caution">
    <text evidence="3">The sequence shown here is derived from an EMBL/GenBank/DDBJ whole genome shotgun (WGS) entry which is preliminary data.</text>
</comment>
<dbReference type="Pfam" id="PF00011">
    <property type="entry name" value="HSP20"/>
    <property type="match status" value="1"/>
</dbReference>
<dbReference type="InterPro" id="IPR044587">
    <property type="entry name" value="HSP21-like"/>
</dbReference>
<dbReference type="InterPro" id="IPR008978">
    <property type="entry name" value="HSP20-like_chaperone"/>
</dbReference>
<dbReference type="Gene3D" id="2.60.40.790">
    <property type="match status" value="2"/>
</dbReference>
<name>A0AAW1H8J3_SAPOF</name>
<keyword evidence="1" id="KW-0346">Stress response</keyword>
<feature type="domain" description="SHSP" evidence="2">
    <location>
        <begin position="132"/>
        <end position="170"/>
    </location>
</feature>
<gene>
    <name evidence="3" type="ORF">RND81_12G096300</name>
</gene>
<keyword evidence="4" id="KW-1185">Reference proteome</keyword>
<dbReference type="AlphaFoldDB" id="A0AAW1H8J3"/>
<reference evidence="3" key="1">
    <citation type="submission" date="2024-03" db="EMBL/GenBank/DDBJ databases">
        <title>WGS assembly of Saponaria officinalis var. Norfolk2.</title>
        <authorList>
            <person name="Jenkins J."/>
            <person name="Shu S."/>
            <person name="Grimwood J."/>
            <person name="Barry K."/>
            <person name="Goodstein D."/>
            <person name="Schmutz J."/>
            <person name="Leebens-Mack J."/>
            <person name="Osbourn A."/>
        </authorList>
    </citation>
    <scope>NUCLEOTIDE SEQUENCE [LARGE SCALE GENOMIC DNA]</scope>
    <source>
        <strain evidence="3">JIC</strain>
    </source>
</reference>
<evidence type="ECO:0000256" key="1">
    <source>
        <dbReference type="ARBA" id="ARBA00023016"/>
    </source>
</evidence>
<dbReference type="PANTHER" id="PTHR46733:SF4">
    <property type="entry name" value="HEAT SHOCK PROTEIN 21, CHLOROPLASTIC"/>
    <property type="match status" value="1"/>
</dbReference>
<protein>
    <recommendedName>
        <fullName evidence="2">SHSP domain-containing protein</fullName>
    </recommendedName>
</protein>
<dbReference type="Proteomes" id="UP001443914">
    <property type="component" value="Unassembled WGS sequence"/>
</dbReference>
<dbReference type="SUPFAM" id="SSF49764">
    <property type="entry name" value="HSP20-like chaperones"/>
    <property type="match status" value="1"/>
</dbReference>